<accession>A0A2S7Y5B8</accession>
<dbReference type="OrthoDB" id="2303397at2759"/>
<name>A0A2S7Y5B8_BEABA</name>
<evidence type="ECO:0000313" key="2">
    <source>
        <dbReference type="Proteomes" id="UP000237441"/>
    </source>
</evidence>
<dbReference type="Proteomes" id="UP000237441">
    <property type="component" value="Unassembled WGS sequence"/>
</dbReference>
<dbReference type="EMBL" id="JRHA01000003">
    <property type="protein sequence ID" value="PQK11378.1"/>
    <property type="molecule type" value="Genomic_DNA"/>
</dbReference>
<comment type="caution">
    <text evidence="1">The sequence shown here is derived from an EMBL/GenBank/DDBJ whole genome shotgun (WGS) entry which is preliminary data.</text>
</comment>
<protein>
    <submittedName>
        <fullName evidence="1">Uncharacterized protein</fullName>
    </submittedName>
</protein>
<organism evidence="1 2">
    <name type="scientific">Beauveria bassiana</name>
    <name type="common">White muscardine disease fungus</name>
    <name type="synonym">Tritirachium shiotae</name>
    <dbReference type="NCBI Taxonomy" id="176275"/>
    <lineage>
        <taxon>Eukaryota</taxon>
        <taxon>Fungi</taxon>
        <taxon>Dikarya</taxon>
        <taxon>Ascomycota</taxon>
        <taxon>Pezizomycotina</taxon>
        <taxon>Sordariomycetes</taxon>
        <taxon>Hypocreomycetidae</taxon>
        <taxon>Hypocreales</taxon>
        <taxon>Cordycipitaceae</taxon>
        <taxon>Beauveria</taxon>
    </lineage>
</organism>
<evidence type="ECO:0000313" key="1">
    <source>
        <dbReference type="EMBL" id="PQK11378.1"/>
    </source>
</evidence>
<sequence length="167" mass="18954">MPSGIMSLMNNTSKKISYHNKESGHKFEVNPQTVDWGVDGQYVVPISDTQDDTLPWYSDQNFGAHNIEIWIGEKIRFFLCEYQAHFYYVYDTDGTQTGKKIAPLANGGQYILRFDPVDTLYDHAEPSLTIYHYKDTVKSLTGLIYNIIITELSTHAVNILLSIGPIA</sequence>
<dbReference type="AlphaFoldDB" id="A0A2S7Y5B8"/>
<reference evidence="1 2" key="1">
    <citation type="submission" date="2016-07" db="EMBL/GenBank/DDBJ databases">
        <title>Comparative genomics of the entomopathogenic fungus Beauveria bassiana.</title>
        <authorList>
            <person name="Valero Jimenez C.A."/>
            <person name="Zwaan B.J."/>
            <person name="Van Kan J.A."/>
            <person name="Takken W."/>
            <person name="Debets A.J."/>
            <person name="Schoustra S.E."/>
            <person name="Koenraadt C.J."/>
        </authorList>
    </citation>
    <scope>NUCLEOTIDE SEQUENCE [LARGE SCALE GENOMIC DNA]</scope>
    <source>
        <strain evidence="1 2">ARSEF 8028</strain>
    </source>
</reference>
<proteinExistence type="predicted"/>
<gene>
    <name evidence="1" type="ORF">BB8028_0003g00040</name>
</gene>